<keyword evidence="2" id="KW-1185">Reference proteome</keyword>
<reference evidence="2" key="1">
    <citation type="submission" date="2018-05" db="EMBL/GenBank/DDBJ databases">
        <title>Complete Genome Sequence of Methylobacterium sp. 17SD2-17.</title>
        <authorList>
            <person name="Srinivasan S."/>
        </authorList>
    </citation>
    <scope>NUCLEOTIDE SEQUENCE [LARGE SCALE GENOMIC DNA]</scope>
    <source>
        <strain evidence="2">17SD2-17</strain>
    </source>
</reference>
<dbReference type="AlphaFoldDB" id="A0A2U8W9U1"/>
<sequence length="88" mass="10350">MPITTPDPEQAHARRVWLEREHEHLVQANQLLADWKRRVLDQMIIVEDLRAKGYDTALAEALLETMQRTLEEGRRHQQLILEALSLSR</sequence>
<dbReference type="Proteomes" id="UP000245926">
    <property type="component" value="Chromosome"/>
</dbReference>
<dbReference type="RefSeq" id="WP_109892200.1">
    <property type="nucleotide sequence ID" value="NZ_CP029550.1"/>
</dbReference>
<accession>A0A2U8W9U1</accession>
<proteinExistence type="predicted"/>
<evidence type="ECO:0000313" key="1">
    <source>
        <dbReference type="EMBL" id="AWN42378.1"/>
    </source>
</evidence>
<organism evidence="1 2">
    <name type="scientific">Methylobacterium durans</name>
    <dbReference type="NCBI Taxonomy" id="2202825"/>
    <lineage>
        <taxon>Bacteria</taxon>
        <taxon>Pseudomonadati</taxon>
        <taxon>Pseudomonadota</taxon>
        <taxon>Alphaproteobacteria</taxon>
        <taxon>Hyphomicrobiales</taxon>
        <taxon>Methylobacteriaceae</taxon>
        <taxon>Methylobacterium</taxon>
    </lineage>
</organism>
<dbReference type="OrthoDB" id="7999220at2"/>
<name>A0A2U8W9U1_9HYPH</name>
<gene>
    <name evidence="1" type="ORF">DK389_20105</name>
</gene>
<dbReference type="EMBL" id="CP029550">
    <property type="protein sequence ID" value="AWN42378.1"/>
    <property type="molecule type" value="Genomic_DNA"/>
</dbReference>
<dbReference type="KEGG" id="mets:DK389_20105"/>
<protein>
    <submittedName>
        <fullName evidence="1">Uncharacterized protein</fullName>
    </submittedName>
</protein>
<evidence type="ECO:0000313" key="2">
    <source>
        <dbReference type="Proteomes" id="UP000245926"/>
    </source>
</evidence>